<evidence type="ECO:0000256" key="2">
    <source>
        <dbReference type="ARBA" id="ARBA00022448"/>
    </source>
</evidence>
<organism evidence="5 6">
    <name type="scientific">Sanguibacter inulinus</name>
    <dbReference type="NCBI Taxonomy" id="60922"/>
    <lineage>
        <taxon>Bacteria</taxon>
        <taxon>Bacillati</taxon>
        <taxon>Actinomycetota</taxon>
        <taxon>Actinomycetes</taxon>
        <taxon>Micrococcales</taxon>
        <taxon>Sanguibacteraceae</taxon>
        <taxon>Sanguibacter</taxon>
    </lineage>
</organism>
<dbReference type="PANTHER" id="PTHR30061:SF50">
    <property type="entry name" value="MALTOSE_MALTODEXTRIN-BINDING PERIPLASMIC PROTEIN"/>
    <property type="match status" value="1"/>
</dbReference>
<evidence type="ECO:0000313" key="6">
    <source>
        <dbReference type="Proteomes" id="UP000561011"/>
    </source>
</evidence>
<comment type="caution">
    <text evidence="5">The sequence shown here is derived from an EMBL/GenBank/DDBJ whole genome shotgun (WGS) entry which is preliminary data.</text>
</comment>
<reference evidence="5 6" key="1">
    <citation type="submission" date="2020-07" db="EMBL/GenBank/DDBJ databases">
        <title>MOT database genomes.</title>
        <authorList>
            <person name="Joseph S."/>
            <person name="Aduse-Opoku J."/>
            <person name="Hashim A."/>
            <person name="Wade W."/>
            <person name="Curtis M."/>
        </authorList>
    </citation>
    <scope>NUCLEOTIDE SEQUENCE [LARGE SCALE GENOMIC DNA]</scope>
    <source>
        <strain evidence="5 6">DSM 100099</strain>
    </source>
</reference>
<dbReference type="AlphaFoldDB" id="A0A853EXE7"/>
<evidence type="ECO:0000256" key="4">
    <source>
        <dbReference type="SAM" id="SignalP"/>
    </source>
</evidence>
<gene>
    <name evidence="5" type="ORF">HZZ10_16305</name>
</gene>
<name>A0A853EXE7_9MICO</name>
<keyword evidence="2" id="KW-0813">Transport</keyword>
<dbReference type="RefSeq" id="WP_179914310.1">
    <property type="nucleotide sequence ID" value="NZ_JACBYE010000054.1"/>
</dbReference>
<comment type="similarity">
    <text evidence="1">Belongs to the bacterial solute-binding protein 1 family.</text>
</comment>
<evidence type="ECO:0000256" key="1">
    <source>
        <dbReference type="ARBA" id="ARBA00008520"/>
    </source>
</evidence>
<sequence>MKKLAALVAIGAASALTLTACSSGDSSADGGDVTLQYWMWDDQQAPLYQACAAAFTEANPEITVEITQTGWAQYWQNLNTQITAGTAPDIFVNQISYYKEFVDNQQLLDLSEYVDASDIDFADFTPDLAERWVEGDARYGLPKDWDTVGVLYNVKAAEEAGFTAEDMASLTWNPTDGGTFGEFVRATSIDSAGRDGRDPAFDSDDVVRYGYYPEWADGAIGQNGWGVFAHANGFTFGDGTSAPDYSDESLVETATWLQSLIEDGYAPSFDSTSTLGTQAVMENENAASTIQGSWMASSYLGEAAPVDFAFAAVPTGPEGRFASTNGLADSVWAGTSHPDEAYKFVEYLASAECQDTVGEAGLIFPALTSATQVALEAREAMGYDSTAFVSVADAGDTFLVPVIERSAEVNTAVQDAMQSIAQGTDAQTALDTAAATVESYYQ</sequence>
<dbReference type="GO" id="GO:0042956">
    <property type="term" value="P:maltodextrin transmembrane transport"/>
    <property type="evidence" value="ECO:0007669"/>
    <property type="project" value="TreeGrafter"/>
</dbReference>
<dbReference type="Proteomes" id="UP000561011">
    <property type="component" value="Unassembled WGS sequence"/>
</dbReference>
<dbReference type="Pfam" id="PF13416">
    <property type="entry name" value="SBP_bac_8"/>
    <property type="match status" value="1"/>
</dbReference>
<dbReference type="SUPFAM" id="SSF53850">
    <property type="entry name" value="Periplasmic binding protein-like II"/>
    <property type="match status" value="1"/>
</dbReference>
<dbReference type="GO" id="GO:1901982">
    <property type="term" value="F:maltose binding"/>
    <property type="evidence" value="ECO:0007669"/>
    <property type="project" value="TreeGrafter"/>
</dbReference>
<protein>
    <submittedName>
        <fullName evidence="5">Sugar ABC transporter substrate-binding protein</fullName>
    </submittedName>
</protein>
<dbReference type="EMBL" id="JACBYE010000054">
    <property type="protein sequence ID" value="NYS95080.1"/>
    <property type="molecule type" value="Genomic_DNA"/>
</dbReference>
<dbReference type="Gene3D" id="3.40.190.10">
    <property type="entry name" value="Periplasmic binding protein-like II"/>
    <property type="match status" value="1"/>
</dbReference>
<dbReference type="GO" id="GO:0015768">
    <property type="term" value="P:maltose transport"/>
    <property type="evidence" value="ECO:0007669"/>
    <property type="project" value="TreeGrafter"/>
</dbReference>
<keyword evidence="3 4" id="KW-0732">Signal</keyword>
<feature type="chain" id="PRO_5039522394" evidence="4">
    <location>
        <begin position="21"/>
        <end position="442"/>
    </location>
</feature>
<evidence type="ECO:0000313" key="5">
    <source>
        <dbReference type="EMBL" id="NYS95080.1"/>
    </source>
</evidence>
<dbReference type="CDD" id="cd13585">
    <property type="entry name" value="PBP2_TMBP_like"/>
    <property type="match status" value="1"/>
</dbReference>
<proteinExistence type="inferred from homology"/>
<keyword evidence="6" id="KW-1185">Reference proteome</keyword>
<accession>A0A853EXE7</accession>
<dbReference type="InterPro" id="IPR006059">
    <property type="entry name" value="SBP"/>
</dbReference>
<evidence type="ECO:0000256" key="3">
    <source>
        <dbReference type="ARBA" id="ARBA00022729"/>
    </source>
</evidence>
<feature type="signal peptide" evidence="4">
    <location>
        <begin position="1"/>
        <end position="20"/>
    </location>
</feature>
<dbReference type="PANTHER" id="PTHR30061">
    <property type="entry name" value="MALTOSE-BINDING PERIPLASMIC PROTEIN"/>
    <property type="match status" value="1"/>
</dbReference>
<dbReference type="GO" id="GO:0055052">
    <property type="term" value="C:ATP-binding cassette (ABC) transporter complex, substrate-binding subunit-containing"/>
    <property type="evidence" value="ECO:0007669"/>
    <property type="project" value="TreeGrafter"/>
</dbReference>
<dbReference type="PROSITE" id="PS51257">
    <property type="entry name" value="PROKAR_LIPOPROTEIN"/>
    <property type="match status" value="1"/>
</dbReference>